<name>A0A645FNE6_9ZZZZ</name>
<feature type="region of interest" description="Disordered" evidence="1">
    <location>
        <begin position="136"/>
        <end position="157"/>
    </location>
</feature>
<dbReference type="EMBL" id="VSSQ01062814">
    <property type="protein sequence ID" value="MPN15931.1"/>
    <property type="molecule type" value="Genomic_DNA"/>
</dbReference>
<feature type="transmembrane region" description="Helical" evidence="2">
    <location>
        <begin position="86"/>
        <end position="107"/>
    </location>
</feature>
<organism evidence="3">
    <name type="scientific">bioreactor metagenome</name>
    <dbReference type="NCBI Taxonomy" id="1076179"/>
    <lineage>
        <taxon>unclassified sequences</taxon>
        <taxon>metagenomes</taxon>
        <taxon>ecological metagenomes</taxon>
    </lineage>
</organism>
<feature type="transmembrane region" description="Helical" evidence="2">
    <location>
        <begin position="41"/>
        <end position="60"/>
    </location>
</feature>
<proteinExistence type="predicted"/>
<comment type="caution">
    <text evidence="3">The sequence shown here is derived from an EMBL/GenBank/DDBJ whole genome shotgun (WGS) entry which is preliminary data.</text>
</comment>
<evidence type="ECO:0000256" key="2">
    <source>
        <dbReference type="SAM" id="Phobius"/>
    </source>
</evidence>
<evidence type="ECO:0000313" key="3">
    <source>
        <dbReference type="EMBL" id="MPN15931.1"/>
    </source>
</evidence>
<accession>A0A645FNE6</accession>
<keyword evidence="2" id="KW-1133">Transmembrane helix</keyword>
<keyword evidence="2" id="KW-0472">Membrane</keyword>
<evidence type="ECO:0000256" key="1">
    <source>
        <dbReference type="SAM" id="MobiDB-lite"/>
    </source>
</evidence>
<keyword evidence="2" id="KW-0812">Transmembrane</keyword>
<sequence>MSGRAFSPSTLSWIRKPKPLAWSWIRPLKKPRFSGRVSRPFLVFTTWPVISMLLMIRISSVNSFPSRFNSDASSSMVGDFFPCRSFRMSSIFISSISCTSSFFLYHYTQGSHCLRIRHENFNCWLHLCCFFKLKSPRNPSSSSRWRRPEQATQKKHRRLTLSAFSE</sequence>
<dbReference type="AlphaFoldDB" id="A0A645FNE6"/>
<reference evidence="3" key="1">
    <citation type="submission" date="2019-08" db="EMBL/GenBank/DDBJ databases">
        <authorList>
            <person name="Kucharzyk K."/>
            <person name="Murdoch R.W."/>
            <person name="Higgins S."/>
            <person name="Loffler F."/>
        </authorList>
    </citation>
    <scope>NUCLEOTIDE SEQUENCE</scope>
</reference>
<protein>
    <submittedName>
        <fullName evidence="3">Uncharacterized protein</fullName>
    </submittedName>
</protein>
<gene>
    <name evidence="3" type="ORF">SDC9_163267</name>
</gene>